<dbReference type="AlphaFoldDB" id="A0ABD2NRC9"/>
<feature type="region of interest" description="Disordered" evidence="1">
    <location>
        <begin position="1"/>
        <end position="89"/>
    </location>
</feature>
<protein>
    <submittedName>
        <fullName evidence="2">Uncharacterized protein</fullName>
    </submittedName>
</protein>
<feature type="compositionally biased region" description="Basic residues" evidence="1">
    <location>
        <begin position="71"/>
        <end position="80"/>
    </location>
</feature>
<name>A0ABD2NRC9_9CUCU</name>
<feature type="compositionally biased region" description="Basic and acidic residues" evidence="1">
    <location>
        <begin position="39"/>
        <end position="49"/>
    </location>
</feature>
<sequence>MGTLLQATDEGGQSTIRQVGVGTERTKHLNNENYSTRSQDPHLLPKNDRSPGPGQAPPASRYSAMEPFNKNRNRTSHNKKNLPFQATAERKTVILPHKENPGPADYIKKQGIKGNGYFFNQSQRFKEEKIRAPPPDHYYVSVFIHNLKNNENKESLIGAPKLACKLDVEVRIFLSDFP</sequence>
<evidence type="ECO:0000313" key="3">
    <source>
        <dbReference type="Proteomes" id="UP001516400"/>
    </source>
</evidence>
<reference evidence="2 3" key="1">
    <citation type="journal article" date="2021" name="BMC Biol.">
        <title>Horizontally acquired antibacterial genes associated with adaptive radiation of ladybird beetles.</title>
        <authorList>
            <person name="Li H.S."/>
            <person name="Tang X.F."/>
            <person name="Huang Y.H."/>
            <person name="Xu Z.Y."/>
            <person name="Chen M.L."/>
            <person name="Du X.Y."/>
            <person name="Qiu B.Y."/>
            <person name="Chen P.T."/>
            <person name="Zhang W."/>
            <person name="Slipinski A."/>
            <person name="Escalona H.E."/>
            <person name="Waterhouse R.M."/>
            <person name="Zwick A."/>
            <person name="Pang H."/>
        </authorList>
    </citation>
    <scope>NUCLEOTIDE SEQUENCE [LARGE SCALE GENOMIC DNA]</scope>
    <source>
        <strain evidence="2">SYSU2018</strain>
    </source>
</reference>
<proteinExistence type="predicted"/>
<gene>
    <name evidence="2" type="ORF">HHI36_004500</name>
</gene>
<comment type="caution">
    <text evidence="2">The sequence shown here is derived from an EMBL/GenBank/DDBJ whole genome shotgun (WGS) entry which is preliminary data.</text>
</comment>
<organism evidence="2 3">
    <name type="scientific">Cryptolaemus montrouzieri</name>
    <dbReference type="NCBI Taxonomy" id="559131"/>
    <lineage>
        <taxon>Eukaryota</taxon>
        <taxon>Metazoa</taxon>
        <taxon>Ecdysozoa</taxon>
        <taxon>Arthropoda</taxon>
        <taxon>Hexapoda</taxon>
        <taxon>Insecta</taxon>
        <taxon>Pterygota</taxon>
        <taxon>Neoptera</taxon>
        <taxon>Endopterygota</taxon>
        <taxon>Coleoptera</taxon>
        <taxon>Polyphaga</taxon>
        <taxon>Cucujiformia</taxon>
        <taxon>Coccinelloidea</taxon>
        <taxon>Coccinellidae</taxon>
        <taxon>Scymninae</taxon>
        <taxon>Scymnini</taxon>
        <taxon>Cryptolaemus</taxon>
    </lineage>
</organism>
<evidence type="ECO:0000313" key="2">
    <source>
        <dbReference type="EMBL" id="KAL3281287.1"/>
    </source>
</evidence>
<evidence type="ECO:0000256" key="1">
    <source>
        <dbReference type="SAM" id="MobiDB-lite"/>
    </source>
</evidence>
<dbReference type="EMBL" id="JABFTP020000144">
    <property type="protein sequence ID" value="KAL3281287.1"/>
    <property type="molecule type" value="Genomic_DNA"/>
</dbReference>
<dbReference type="Proteomes" id="UP001516400">
    <property type="component" value="Unassembled WGS sequence"/>
</dbReference>
<accession>A0ABD2NRC9</accession>
<keyword evidence="3" id="KW-1185">Reference proteome</keyword>